<keyword evidence="7" id="KW-0999">Mitochondrion inner membrane</keyword>
<dbReference type="Pfam" id="PF08790">
    <property type="entry name" value="zf-LYAR"/>
    <property type="match status" value="1"/>
</dbReference>
<dbReference type="GO" id="GO:0033617">
    <property type="term" value="P:mitochondrial respiratory chain complex IV assembly"/>
    <property type="evidence" value="ECO:0007669"/>
    <property type="project" value="TreeGrafter"/>
</dbReference>
<dbReference type="PROSITE" id="PS51804">
    <property type="entry name" value="ZF_C2HC_LYAR"/>
    <property type="match status" value="1"/>
</dbReference>
<evidence type="ECO:0000313" key="16">
    <source>
        <dbReference type="Proteomes" id="UP000189274"/>
    </source>
</evidence>
<comment type="caution">
    <text evidence="15">The sequence shown here is derived from an EMBL/GenBank/DDBJ whole genome shotgun (WGS) entry which is preliminary data.</text>
</comment>
<evidence type="ECO:0000256" key="3">
    <source>
        <dbReference type="ARBA" id="ARBA00008370"/>
    </source>
</evidence>
<organism evidence="15 16">
    <name type="scientific">Pichia kudriavzevii</name>
    <name type="common">Yeast</name>
    <name type="synonym">Issatchenkia orientalis</name>
    <dbReference type="NCBI Taxonomy" id="4909"/>
    <lineage>
        <taxon>Eukaryota</taxon>
        <taxon>Fungi</taxon>
        <taxon>Dikarya</taxon>
        <taxon>Ascomycota</taxon>
        <taxon>Saccharomycotina</taxon>
        <taxon>Pichiomycetes</taxon>
        <taxon>Pichiales</taxon>
        <taxon>Pichiaceae</taxon>
        <taxon>Pichia</taxon>
    </lineage>
</organism>
<feature type="region of interest" description="Disordered" evidence="12">
    <location>
        <begin position="171"/>
        <end position="210"/>
    </location>
</feature>
<dbReference type="EMBL" id="MQVM01000003">
    <property type="protein sequence ID" value="ONH76703.1"/>
    <property type="molecule type" value="Genomic_DNA"/>
</dbReference>
<dbReference type="PANTHER" id="PTHR17130:SF14">
    <property type="entry name" value="CYTOCHROME C OXIDASE ASSEMBLY PROTEIN COX16 HOMOLOG, MITOCHONDRIAL"/>
    <property type="match status" value="1"/>
</dbReference>
<proteinExistence type="inferred from homology"/>
<name>A0A1V2LS58_PICKU</name>
<evidence type="ECO:0000256" key="9">
    <source>
        <dbReference type="ARBA" id="ARBA00023128"/>
    </source>
</evidence>
<keyword evidence="6 13" id="KW-0812">Transmembrane</keyword>
<comment type="similarity">
    <text evidence="3">Belongs to the COX16 family.</text>
</comment>
<dbReference type="VEuPathDB" id="FungiDB:C5L36_0A04840"/>
<accession>A0A1V2LS58</accession>
<evidence type="ECO:0000256" key="6">
    <source>
        <dbReference type="ARBA" id="ARBA00022692"/>
    </source>
</evidence>
<dbReference type="InterPro" id="IPR014898">
    <property type="entry name" value="Znf_C2H2_LYAR"/>
</dbReference>
<dbReference type="InterPro" id="IPR020164">
    <property type="entry name" value="Cyt_c_Oxase_assmbl_COX16"/>
</dbReference>
<evidence type="ECO:0000256" key="1">
    <source>
        <dbReference type="ARBA" id="ARBA00002490"/>
    </source>
</evidence>
<evidence type="ECO:0000259" key="14">
    <source>
        <dbReference type="Pfam" id="PF08790"/>
    </source>
</evidence>
<feature type="transmembrane region" description="Helical" evidence="13">
    <location>
        <begin position="33"/>
        <end position="57"/>
    </location>
</feature>
<evidence type="ECO:0000256" key="4">
    <source>
        <dbReference type="ARBA" id="ARBA00015368"/>
    </source>
</evidence>
<keyword evidence="9" id="KW-0496">Mitochondrion</keyword>
<evidence type="ECO:0000256" key="8">
    <source>
        <dbReference type="ARBA" id="ARBA00022989"/>
    </source>
</evidence>
<sequence length="259" mass="30597">MFDSKTFMGKREREAYEKSFVGRYQKLVKKNSFLYFGLPMMLSIALGSVLLSNFTALRYERRDEKVKEMNEEDALSMINNRRKVDIKDEYYKLQGLLEEHEDWEPKRVERLPGEICNDTVIKKRLPQHQRSCRGAYFTCIDCNTTFQGNDHNYHTSCITEAEKYEGALYKGKKTKKQQHPQFQYKKPVKNEKPKEEPKKEDKKEEEEKIDLSKYTKHTTSLYKVFKAAKKNHKSIADKTEFLKSIKVSLNKDGSYNLSL</sequence>
<keyword evidence="11" id="KW-0479">Metal-binding</keyword>
<gene>
    <name evidence="15" type="ORF">BOH78_0951</name>
</gene>
<keyword evidence="11" id="KW-0862">Zinc</keyword>
<keyword evidence="11" id="KW-0863">Zinc-finger</keyword>
<comment type="function">
    <text evidence="1">Required for the assembly of the mitochondrial respiratory chain complex IV (CIV), also known as cytochrome c oxidase. May participate in merging the COX1 and COX2 assembly lines.</text>
</comment>
<dbReference type="Proteomes" id="UP000189274">
    <property type="component" value="Unassembled WGS sequence"/>
</dbReference>
<dbReference type="PANTHER" id="PTHR17130">
    <property type="entry name" value="MITOCHONDRIAL OUTER MEMBRANE PROTEIN 25"/>
    <property type="match status" value="1"/>
</dbReference>
<reference evidence="16" key="1">
    <citation type="journal article" date="2017" name="Genome Announc.">
        <title>Genome sequences of Cyberlindnera fabianii 65, Pichia kudriavzevii 129, and Saccharomyces cerevisiae 131 isolated from fermented masau fruits in Zimbabwe.</title>
        <authorList>
            <person name="van Rijswijck I.M.H."/>
            <person name="Derks M.F.L."/>
            <person name="Abee T."/>
            <person name="de Ridder D."/>
            <person name="Smid E.J."/>
        </authorList>
    </citation>
    <scope>NUCLEOTIDE SEQUENCE [LARGE SCALE GENOMIC DNA]</scope>
    <source>
        <strain evidence="16">129</strain>
    </source>
</reference>
<dbReference type="SUPFAM" id="SSF57667">
    <property type="entry name" value="beta-beta-alpha zinc fingers"/>
    <property type="match status" value="1"/>
</dbReference>
<dbReference type="GO" id="GO:0005743">
    <property type="term" value="C:mitochondrial inner membrane"/>
    <property type="evidence" value="ECO:0007669"/>
    <property type="project" value="UniProtKB-SubCell"/>
</dbReference>
<evidence type="ECO:0000256" key="5">
    <source>
        <dbReference type="ARBA" id="ARBA00019222"/>
    </source>
</evidence>
<evidence type="ECO:0000313" key="15">
    <source>
        <dbReference type="EMBL" id="ONH76703.1"/>
    </source>
</evidence>
<feature type="domain" description="Zinc finger C2H2 LYAR-type" evidence="14">
    <location>
        <begin position="137"/>
        <end position="164"/>
    </location>
</feature>
<evidence type="ECO:0000256" key="7">
    <source>
        <dbReference type="ARBA" id="ARBA00022792"/>
    </source>
</evidence>
<evidence type="ECO:0000256" key="13">
    <source>
        <dbReference type="SAM" id="Phobius"/>
    </source>
</evidence>
<keyword evidence="10 13" id="KW-0472">Membrane</keyword>
<dbReference type="Pfam" id="PF14138">
    <property type="entry name" value="COX16"/>
    <property type="match status" value="1"/>
</dbReference>
<dbReference type="Gene3D" id="3.30.1490.490">
    <property type="match status" value="1"/>
</dbReference>
<dbReference type="InterPro" id="IPR036236">
    <property type="entry name" value="Znf_C2H2_sf"/>
</dbReference>
<feature type="compositionally biased region" description="Basic and acidic residues" evidence="12">
    <location>
        <begin position="188"/>
        <end position="210"/>
    </location>
</feature>
<keyword evidence="8 13" id="KW-1133">Transmembrane helix</keyword>
<dbReference type="GO" id="GO:0008270">
    <property type="term" value="F:zinc ion binding"/>
    <property type="evidence" value="ECO:0007669"/>
    <property type="project" value="UniProtKB-KW"/>
</dbReference>
<evidence type="ECO:0000256" key="2">
    <source>
        <dbReference type="ARBA" id="ARBA00004434"/>
    </source>
</evidence>
<dbReference type="AlphaFoldDB" id="A0A1V2LS58"/>
<comment type="subcellular location">
    <subcellularLocation>
        <location evidence="2">Mitochondrion inner membrane</location>
        <topology evidence="2">Single-pass membrane protein</topology>
    </subcellularLocation>
</comment>
<evidence type="ECO:0000256" key="11">
    <source>
        <dbReference type="PROSITE-ProRule" id="PRU01145"/>
    </source>
</evidence>
<evidence type="ECO:0000256" key="10">
    <source>
        <dbReference type="ARBA" id="ARBA00023136"/>
    </source>
</evidence>
<protein>
    <recommendedName>
        <fullName evidence="4">Cytochrome c oxidase assembly protein COX16, mitochondrial</fullName>
    </recommendedName>
    <alternativeName>
        <fullName evidence="5">Cytochrome c oxidase assembly protein cox16, mitochondrial</fullName>
    </alternativeName>
</protein>
<evidence type="ECO:0000256" key="12">
    <source>
        <dbReference type="SAM" id="MobiDB-lite"/>
    </source>
</evidence>